<keyword evidence="4 8" id="KW-0812">Transmembrane</keyword>
<evidence type="ECO:0000313" key="10">
    <source>
        <dbReference type="Proteomes" id="UP000277871"/>
    </source>
</evidence>
<proteinExistence type="predicted"/>
<evidence type="ECO:0000256" key="7">
    <source>
        <dbReference type="SAM" id="MobiDB-lite"/>
    </source>
</evidence>
<dbReference type="Pfam" id="PF00375">
    <property type="entry name" value="SDF"/>
    <property type="match status" value="1"/>
</dbReference>
<evidence type="ECO:0000256" key="4">
    <source>
        <dbReference type="ARBA" id="ARBA00022692"/>
    </source>
</evidence>
<dbReference type="PRINTS" id="PR00173">
    <property type="entry name" value="EDTRNSPORT"/>
</dbReference>
<dbReference type="PANTHER" id="PTHR42865:SF7">
    <property type="entry name" value="PROTON_GLUTAMATE-ASPARTATE SYMPORTER"/>
    <property type="match status" value="1"/>
</dbReference>
<protein>
    <submittedName>
        <fullName evidence="9">Dicarboxylate/amino acid:cation symporter</fullName>
    </submittedName>
</protein>
<feature type="transmembrane region" description="Helical" evidence="8">
    <location>
        <begin position="229"/>
        <end position="254"/>
    </location>
</feature>
<keyword evidence="3" id="KW-1003">Cell membrane</keyword>
<feature type="transmembrane region" description="Helical" evidence="8">
    <location>
        <begin position="190"/>
        <end position="217"/>
    </location>
</feature>
<dbReference type="Gene3D" id="1.10.3860.10">
    <property type="entry name" value="Sodium:dicarboxylate symporter"/>
    <property type="match status" value="1"/>
</dbReference>
<keyword evidence="2" id="KW-0813">Transport</keyword>
<dbReference type="InterPro" id="IPR001991">
    <property type="entry name" value="Na-dicarboxylate_symporter"/>
</dbReference>
<evidence type="ECO:0000256" key="5">
    <source>
        <dbReference type="ARBA" id="ARBA00022989"/>
    </source>
</evidence>
<evidence type="ECO:0000313" key="9">
    <source>
        <dbReference type="EMBL" id="RLY94068.1"/>
    </source>
</evidence>
<feature type="transmembrane region" description="Helical" evidence="8">
    <location>
        <begin position="341"/>
        <end position="363"/>
    </location>
</feature>
<evidence type="ECO:0000256" key="1">
    <source>
        <dbReference type="ARBA" id="ARBA00004651"/>
    </source>
</evidence>
<dbReference type="EMBL" id="RDEX01000001">
    <property type="protein sequence ID" value="RLY94068.1"/>
    <property type="molecule type" value="Genomic_DNA"/>
</dbReference>
<feature type="transmembrane region" description="Helical" evidence="8">
    <location>
        <begin position="20"/>
        <end position="39"/>
    </location>
</feature>
<dbReference type="SUPFAM" id="SSF118215">
    <property type="entry name" value="Proton glutamate symport protein"/>
    <property type="match status" value="1"/>
</dbReference>
<keyword evidence="10" id="KW-1185">Reference proteome</keyword>
<sequence>MTVSAEKNRSWWRRYLAFPLIYKLAIALVLGAVVGLLVGPDIAVIEPLGTVFLRLLQMMVVPVVVFTLVVGVSSGSAGQFGRVGVKIMVYYMLTTVVAITLGLALASLVQPGAGLVLPDGAGAEPKEAPPLKEVLINIVPTNPLSAMVEGDMLAVLFFALVFGLALGVLRNSEDERLAGLGENMRRFFEAGAEVTFIAIRGILEYAPIGVFALLAVTLGETGVDAVAPLAMLTATVYGGVAVQVLLYCVLLLLFGHSLRRFFSAAKEPMLMSFVTRSSSGTLPVSMRAAEKMGVDEGVYGFTLPLGATINMDGTAVYVGASVIFVANVAGVDLSLTELVSVALVGVLASVGTAGVPGAGLIMLSLAITQAGLPFGPVALVAGIDAFLDMIRSLCNVTGDLAGSRIVDGGGRRKRRSRTAGPGAVGGSTPAAVAG</sequence>
<reference evidence="9 10" key="1">
    <citation type="submission" date="2018-10" db="EMBL/GenBank/DDBJ databases">
        <title>Kocuria tytonicola, new bacteria from the preen glands of American barn owls (Tyto furcata).</title>
        <authorList>
            <person name="Braun M.S."/>
            <person name="Wang E."/>
            <person name="Zimmermann S."/>
            <person name="Boutin S."/>
            <person name="Wagner H."/>
            <person name="Wink M."/>
        </authorList>
    </citation>
    <scope>NUCLEOTIDE SEQUENCE [LARGE SCALE GENOMIC DNA]</scope>
    <source>
        <strain evidence="9 10">473</strain>
    </source>
</reference>
<dbReference type="PANTHER" id="PTHR42865">
    <property type="entry name" value="PROTON/GLUTAMATE-ASPARTATE SYMPORTER"/>
    <property type="match status" value="1"/>
</dbReference>
<evidence type="ECO:0000256" key="3">
    <source>
        <dbReference type="ARBA" id="ARBA00022475"/>
    </source>
</evidence>
<name>A0A3L9L6V7_9MICC</name>
<comment type="subcellular location">
    <subcellularLocation>
        <location evidence="1">Cell membrane</location>
        <topology evidence="1">Multi-pass membrane protein</topology>
    </subcellularLocation>
</comment>
<feature type="transmembrane region" description="Helical" evidence="8">
    <location>
        <begin position="87"/>
        <end position="109"/>
    </location>
</feature>
<evidence type="ECO:0000256" key="8">
    <source>
        <dbReference type="SAM" id="Phobius"/>
    </source>
</evidence>
<accession>A0A3L9L6V7</accession>
<comment type="caution">
    <text evidence="9">The sequence shown here is derived from an EMBL/GenBank/DDBJ whole genome shotgun (WGS) entry which is preliminary data.</text>
</comment>
<evidence type="ECO:0000256" key="6">
    <source>
        <dbReference type="ARBA" id="ARBA00023136"/>
    </source>
</evidence>
<keyword evidence="5 8" id="KW-1133">Transmembrane helix</keyword>
<dbReference type="RefSeq" id="WP_121864047.1">
    <property type="nucleotide sequence ID" value="NZ_RDEX01000001.1"/>
</dbReference>
<organism evidence="9 10">
    <name type="scientific">Kocuria tytonicola</name>
    <dbReference type="NCBI Taxonomy" id="2055946"/>
    <lineage>
        <taxon>Bacteria</taxon>
        <taxon>Bacillati</taxon>
        <taxon>Actinomycetota</taxon>
        <taxon>Actinomycetes</taxon>
        <taxon>Micrococcales</taxon>
        <taxon>Micrococcaceae</taxon>
        <taxon>Kocuria</taxon>
    </lineage>
</organism>
<evidence type="ECO:0000256" key="2">
    <source>
        <dbReference type="ARBA" id="ARBA00022448"/>
    </source>
</evidence>
<dbReference type="GO" id="GO:0005886">
    <property type="term" value="C:plasma membrane"/>
    <property type="evidence" value="ECO:0007669"/>
    <property type="project" value="UniProtKB-SubCell"/>
</dbReference>
<dbReference type="InterPro" id="IPR036458">
    <property type="entry name" value="Na:dicarbo_symporter_sf"/>
</dbReference>
<dbReference type="GO" id="GO:0015293">
    <property type="term" value="F:symporter activity"/>
    <property type="evidence" value="ECO:0007669"/>
    <property type="project" value="UniProtKB-KW"/>
</dbReference>
<feature type="region of interest" description="Disordered" evidence="7">
    <location>
        <begin position="407"/>
        <end position="434"/>
    </location>
</feature>
<feature type="transmembrane region" description="Helical" evidence="8">
    <location>
        <begin position="51"/>
        <end position="75"/>
    </location>
</feature>
<dbReference type="Proteomes" id="UP000277871">
    <property type="component" value="Unassembled WGS sequence"/>
</dbReference>
<dbReference type="AlphaFoldDB" id="A0A3L9L6V7"/>
<feature type="transmembrane region" description="Helical" evidence="8">
    <location>
        <begin position="152"/>
        <end position="169"/>
    </location>
</feature>
<gene>
    <name evidence="9" type="ORF">EAE32_02205</name>
</gene>
<keyword evidence="6 8" id="KW-0472">Membrane</keyword>